<dbReference type="GO" id="GO:0006886">
    <property type="term" value="P:intracellular protein transport"/>
    <property type="evidence" value="ECO:0007669"/>
    <property type="project" value="TreeGrafter"/>
</dbReference>
<dbReference type="GO" id="GO:0005886">
    <property type="term" value="C:plasma membrane"/>
    <property type="evidence" value="ECO:0007669"/>
    <property type="project" value="GOC"/>
</dbReference>
<evidence type="ECO:0000256" key="4">
    <source>
        <dbReference type="ARBA" id="ARBA00004635"/>
    </source>
</evidence>
<dbReference type="GO" id="GO:0005856">
    <property type="term" value="C:cytoskeleton"/>
    <property type="evidence" value="ECO:0007669"/>
    <property type="project" value="UniProtKB-SubCell"/>
</dbReference>
<dbReference type="GO" id="GO:0003779">
    <property type="term" value="F:actin binding"/>
    <property type="evidence" value="ECO:0007669"/>
    <property type="project" value="UniProtKB-KW"/>
</dbReference>
<dbReference type="GO" id="GO:0046872">
    <property type="term" value="F:metal ion binding"/>
    <property type="evidence" value="ECO:0007669"/>
    <property type="project" value="UniProtKB-KW"/>
</dbReference>
<dbReference type="Gene3D" id="1.20.1270.60">
    <property type="entry name" value="Arfaptin homology (AH) domain/BAR domain"/>
    <property type="match status" value="1"/>
</dbReference>
<keyword evidence="11" id="KW-0106">Calcium</keyword>
<dbReference type="GO" id="GO:0043113">
    <property type="term" value="P:receptor clustering"/>
    <property type="evidence" value="ECO:0007669"/>
    <property type="project" value="TreeGrafter"/>
</dbReference>
<keyword evidence="8" id="KW-0771">Synaptosome</keyword>
<evidence type="ECO:0000256" key="8">
    <source>
        <dbReference type="ARBA" id="ARBA00022599"/>
    </source>
</evidence>
<evidence type="ECO:0000256" key="17">
    <source>
        <dbReference type="ARBA" id="ARBA00023288"/>
    </source>
</evidence>
<evidence type="ECO:0000256" key="23">
    <source>
        <dbReference type="ARBA" id="ARBA00093501"/>
    </source>
</evidence>
<dbReference type="OrthoDB" id="5917245at2759"/>
<evidence type="ECO:0000256" key="15">
    <source>
        <dbReference type="ARBA" id="ARBA00023203"/>
    </source>
</evidence>
<evidence type="ECO:0000256" key="21">
    <source>
        <dbReference type="ARBA" id="ARBA00034102"/>
    </source>
</evidence>
<dbReference type="PROSITE" id="PS50106">
    <property type="entry name" value="PDZ"/>
    <property type="match status" value="1"/>
</dbReference>
<keyword evidence="13" id="KW-0472">Membrane</keyword>
<dbReference type="PANTHER" id="PTHR12141">
    <property type="entry name" value="ARFAPTIN-RELATED"/>
    <property type="match status" value="1"/>
</dbReference>
<dbReference type="EMBL" id="VXIV02000291">
    <property type="protein sequence ID" value="KAF6039212.1"/>
    <property type="molecule type" value="Genomic_DNA"/>
</dbReference>
<evidence type="ECO:0000256" key="10">
    <source>
        <dbReference type="ARBA" id="ARBA00022833"/>
    </source>
</evidence>
<evidence type="ECO:0000259" key="26">
    <source>
        <dbReference type="PROSITE" id="PS50870"/>
    </source>
</evidence>
<evidence type="ECO:0000256" key="6">
    <source>
        <dbReference type="ARBA" id="ARBA00022490"/>
    </source>
</evidence>
<keyword evidence="28" id="KW-1185">Reference proteome</keyword>
<keyword evidence="6" id="KW-0963">Cytoplasm</keyword>
<dbReference type="PANTHER" id="PTHR12141:SF1">
    <property type="entry name" value="PRKCA-BINDING PROTEIN"/>
    <property type="match status" value="1"/>
</dbReference>
<keyword evidence="9" id="KW-0479">Metal-binding</keyword>
<feature type="compositionally biased region" description="Polar residues" evidence="24">
    <location>
        <begin position="476"/>
        <end position="485"/>
    </location>
</feature>
<reference evidence="27" key="1">
    <citation type="submission" date="2020-06" db="EMBL/GenBank/DDBJ databases">
        <title>Draft genome of Bugula neritina, a colonial animal packing powerful symbionts and potential medicines.</title>
        <authorList>
            <person name="Rayko M."/>
        </authorList>
    </citation>
    <scope>NUCLEOTIDE SEQUENCE [LARGE SCALE GENOMIC DNA]</scope>
    <source>
        <strain evidence="27">Kwan_BN1</strain>
    </source>
</reference>
<dbReference type="InterPro" id="IPR030798">
    <property type="entry name" value="Arfaptin_fam"/>
</dbReference>
<comment type="subcellular location">
    <subcellularLocation>
        <location evidence="2">Cytoplasm</location>
        <location evidence="2">Cytoskeleton</location>
    </subcellularLocation>
    <subcellularLocation>
        <location evidence="3">Cytoplasm</location>
        <location evidence="3">Perinuclear region</location>
    </subcellularLocation>
    <subcellularLocation>
        <location evidence="4">Membrane</location>
        <topology evidence="4">Lipid-anchor</topology>
    </subcellularLocation>
    <subcellularLocation>
        <location evidence="1">Membrane</location>
        <topology evidence="1">Peripheral membrane protein</topology>
    </subcellularLocation>
    <subcellularLocation>
        <location evidence="22">Postsynaptic density</location>
    </subcellularLocation>
    <subcellularLocation>
        <location evidence="21">Synapse</location>
        <location evidence="21">Synaptosome</location>
    </subcellularLocation>
</comment>
<dbReference type="SMART" id="SM00228">
    <property type="entry name" value="PDZ"/>
    <property type="match status" value="1"/>
</dbReference>
<dbReference type="GO" id="GO:0008021">
    <property type="term" value="C:synaptic vesicle"/>
    <property type="evidence" value="ECO:0007669"/>
    <property type="project" value="TreeGrafter"/>
</dbReference>
<feature type="domain" description="PDZ" evidence="25">
    <location>
        <begin position="51"/>
        <end position="135"/>
    </location>
</feature>
<evidence type="ECO:0000256" key="13">
    <source>
        <dbReference type="ARBA" id="ARBA00023136"/>
    </source>
</evidence>
<dbReference type="GO" id="GO:0005080">
    <property type="term" value="F:protein kinase C binding"/>
    <property type="evidence" value="ECO:0007669"/>
    <property type="project" value="TreeGrafter"/>
</dbReference>
<keyword evidence="10" id="KW-0862">Zinc</keyword>
<keyword evidence="12" id="KW-0770">Synapse</keyword>
<keyword evidence="7" id="KW-0597">Phosphoprotein</keyword>
<dbReference type="PROSITE" id="PS50870">
    <property type="entry name" value="AH"/>
    <property type="match status" value="1"/>
</dbReference>
<feature type="region of interest" description="Disordered" evidence="24">
    <location>
        <begin position="476"/>
        <end position="504"/>
    </location>
</feature>
<dbReference type="FunFam" id="1.20.1270.60:FF:000023">
    <property type="entry name" value="Interacting with PRKCA"/>
    <property type="match status" value="1"/>
</dbReference>
<dbReference type="Proteomes" id="UP000593567">
    <property type="component" value="Unassembled WGS sequence"/>
</dbReference>
<evidence type="ECO:0000256" key="20">
    <source>
        <dbReference type="ARBA" id="ARBA00033721"/>
    </source>
</evidence>
<evidence type="ECO:0000313" key="27">
    <source>
        <dbReference type="EMBL" id="KAF6039212.1"/>
    </source>
</evidence>
<evidence type="ECO:0000259" key="25">
    <source>
        <dbReference type="PROSITE" id="PS50106"/>
    </source>
</evidence>
<evidence type="ECO:0000256" key="2">
    <source>
        <dbReference type="ARBA" id="ARBA00004245"/>
    </source>
</evidence>
<evidence type="ECO:0000313" key="28">
    <source>
        <dbReference type="Proteomes" id="UP000593567"/>
    </source>
</evidence>
<evidence type="ECO:0000256" key="12">
    <source>
        <dbReference type="ARBA" id="ARBA00023018"/>
    </source>
</evidence>
<evidence type="ECO:0000256" key="19">
    <source>
        <dbReference type="ARBA" id="ARBA00032804"/>
    </source>
</evidence>
<dbReference type="GO" id="GO:0032588">
    <property type="term" value="C:trans-Golgi network membrane"/>
    <property type="evidence" value="ECO:0007669"/>
    <property type="project" value="TreeGrafter"/>
</dbReference>
<dbReference type="Gene3D" id="2.30.42.10">
    <property type="match status" value="1"/>
</dbReference>
<feature type="domain" description="AH" evidence="26">
    <location>
        <begin position="174"/>
        <end position="387"/>
    </location>
</feature>
<evidence type="ECO:0000256" key="9">
    <source>
        <dbReference type="ARBA" id="ARBA00022723"/>
    </source>
</evidence>
<organism evidence="27 28">
    <name type="scientific">Bugula neritina</name>
    <name type="common">Brown bryozoan</name>
    <name type="synonym">Sertularia neritina</name>
    <dbReference type="NCBI Taxonomy" id="10212"/>
    <lineage>
        <taxon>Eukaryota</taxon>
        <taxon>Metazoa</taxon>
        <taxon>Spiralia</taxon>
        <taxon>Lophotrochozoa</taxon>
        <taxon>Bryozoa</taxon>
        <taxon>Gymnolaemata</taxon>
        <taxon>Cheilostomatida</taxon>
        <taxon>Flustrina</taxon>
        <taxon>Buguloidea</taxon>
        <taxon>Bugulidae</taxon>
        <taxon>Bugula</taxon>
    </lineage>
</organism>
<evidence type="ECO:0000256" key="11">
    <source>
        <dbReference type="ARBA" id="ARBA00022837"/>
    </source>
</evidence>
<dbReference type="SUPFAM" id="SSF50156">
    <property type="entry name" value="PDZ domain-like"/>
    <property type="match status" value="1"/>
</dbReference>
<dbReference type="GO" id="GO:0014069">
    <property type="term" value="C:postsynaptic density"/>
    <property type="evidence" value="ECO:0007669"/>
    <property type="project" value="UniProtKB-SubCell"/>
</dbReference>
<keyword evidence="14" id="KW-0564">Palmitate</keyword>
<dbReference type="GO" id="GO:0034315">
    <property type="term" value="P:regulation of Arp2/3 complex-mediated actin nucleation"/>
    <property type="evidence" value="ECO:0007669"/>
    <property type="project" value="TreeGrafter"/>
</dbReference>
<evidence type="ECO:0000256" key="14">
    <source>
        <dbReference type="ARBA" id="ARBA00023139"/>
    </source>
</evidence>
<dbReference type="AlphaFoldDB" id="A0A7J7KM27"/>
<dbReference type="InterPro" id="IPR010504">
    <property type="entry name" value="AH_dom"/>
</dbReference>
<dbReference type="Pfam" id="PF00595">
    <property type="entry name" value="PDZ"/>
    <property type="match status" value="1"/>
</dbReference>
<comment type="caution">
    <text evidence="27">The sequence shown here is derived from an EMBL/GenBank/DDBJ whole genome shotgun (WGS) entry which is preliminary data.</text>
</comment>
<dbReference type="SUPFAM" id="SSF103657">
    <property type="entry name" value="BAR/IMD domain-like"/>
    <property type="match status" value="1"/>
</dbReference>
<evidence type="ECO:0000256" key="1">
    <source>
        <dbReference type="ARBA" id="ARBA00004170"/>
    </source>
</evidence>
<dbReference type="SMART" id="SM01015">
    <property type="entry name" value="Arfaptin"/>
    <property type="match status" value="1"/>
</dbReference>
<evidence type="ECO:0000256" key="3">
    <source>
        <dbReference type="ARBA" id="ARBA00004556"/>
    </source>
</evidence>
<dbReference type="Pfam" id="PF06456">
    <property type="entry name" value="Arfaptin"/>
    <property type="match status" value="1"/>
</dbReference>
<dbReference type="GO" id="GO:0098842">
    <property type="term" value="C:postsynaptic early endosome"/>
    <property type="evidence" value="ECO:0007669"/>
    <property type="project" value="TreeGrafter"/>
</dbReference>
<dbReference type="GO" id="GO:0002092">
    <property type="term" value="P:positive regulation of receptor internalization"/>
    <property type="evidence" value="ECO:0007669"/>
    <property type="project" value="TreeGrafter"/>
</dbReference>
<accession>A0A7J7KM27</accession>
<dbReference type="GO" id="GO:0019904">
    <property type="term" value="F:protein domain specific binding"/>
    <property type="evidence" value="ECO:0007669"/>
    <property type="project" value="InterPro"/>
</dbReference>
<evidence type="ECO:0000256" key="22">
    <source>
        <dbReference type="ARBA" id="ARBA00034105"/>
    </source>
</evidence>
<name>A0A7J7KM27_BUGNE</name>
<comment type="subunit">
    <text evidence="23">Monomer and homodimer. Interacts with CXADR. Interacts presynaptically with the glutamate receptors GRIA2, GRIA3, GRIK3, isoform 3 of GRIA4, isoform A of GRM4, GRM7 and GRM8; with NAPA and NAPB; and with BTG2. The interaction with NAPA and NAPB disrupts the interaction with GRIA2, conducting to the internalization of GRIA2. Interacts with PRKCA; with the amine transporters SLC6A2 and SLC6A3; with the channels ASIC1 and ASIC2; with the GTP-binding proteins ARF1 and ARF3; with the ephrin receptor tyrosine kinases EPHA7, EPHB1 and EPHB2; with ERBB2 and through its PDZ domain with the C-terminal tail of PRLHR. Interacts with UNC5A. Interacts (via AH domain) with NCS1/FREQ; in a calcium-dependent manner. Interacts with F-actin and associates with the ARP2/3 complex. Interacts (via PDZ domain) with ARF1 (activated); the interaction blocks Arp2/3 complex inhibition. Interacts with SORCS3.</text>
</comment>
<dbReference type="InterPro" id="IPR037959">
    <property type="entry name" value="PICK1_BAR"/>
</dbReference>
<evidence type="ECO:0000256" key="16">
    <source>
        <dbReference type="ARBA" id="ARBA00023212"/>
    </source>
</evidence>
<evidence type="ECO:0000256" key="5">
    <source>
        <dbReference type="ARBA" id="ARBA00017975"/>
    </source>
</evidence>
<evidence type="ECO:0000256" key="24">
    <source>
        <dbReference type="SAM" id="MobiDB-lite"/>
    </source>
</evidence>
<evidence type="ECO:0000256" key="18">
    <source>
        <dbReference type="ARBA" id="ARBA00031097"/>
    </source>
</evidence>
<dbReference type="InterPro" id="IPR027267">
    <property type="entry name" value="AH/BAR_dom_sf"/>
</dbReference>
<dbReference type="GO" id="GO:0097062">
    <property type="term" value="P:dendritic spine maintenance"/>
    <property type="evidence" value="ECO:0007669"/>
    <property type="project" value="TreeGrafter"/>
</dbReference>
<gene>
    <name evidence="27" type="ORF">EB796_002482</name>
</gene>
<comment type="function">
    <text evidence="20">Probable adapter protein that bind to and organize the subcellular localization of a variety of membrane proteins containing some PDZ recognition sequence. Involved in the clustering of various receptors, possibly by acting at the receptor internalization level. Plays a role in synaptic plasticity by regulating the trafficking and internalization of AMPA receptors. May be regulated upon PRKCA activation. May regulate ASIC1/ASIC3 channel. Regulates actin polymerization by inhibiting the actin-nucleating activity of the Arp2/3 complex; the function is competitive with nucleation promoting factors and is linked to neuronal morphology regulation and AMPA receptor (AMPAR) endocytosis. Via interaction with the Arp2/3 complex involved in regulation of synaptic plasicity of excitatory synapses and required for spine shrinkage during long-term depression (LTD). Involved in regulation of astrocyte morphology, antagonistic to Arp2/3 complex activator WASL/N-WASP function.</text>
</comment>
<keyword evidence="15" id="KW-0009">Actin-binding</keyword>
<keyword evidence="16" id="KW-0206">Cytoskeleton</keyword>
<dbReference type="GO" id="GO:0005543">
    <property type="term" value="F:phospholipid binding"/>
    <property type="evidence" value="ECO:0007669"/>
    <property type="project" value="TreeGrafter"/>
</dbReference>
<dbReference type="GO" id="GO:0048471">
    <property type="term" value="C:perinuclear region of cytoplasm"/>
    <property type="evidence" value="ECO:0007669"/>
    <property type="project" value="UniProtKB-SubCell"/>
</dbReference>
<dbReference type="InterPro" id="IPR036034">
    <property type="entry name" value="PDZ_sf"/>
</dbReference>
<dbReference type="CDD" id="cd07659">
    <property type="entry name" value="BAR_PICK1"/>
    <property type="match status" value="1"/>
</dbReference>
<dbReference type="GO" id="GO:0043005">
    <property type="term" value="C:neuron projection"/>
    <property type="evidence" value="ECO:0007669"/>
    <property type="project" value="UniProtKB-KW"/>
</dbReference>
<proteinExistence type="predicted"/>
<dbReference type="CDD" id="cd06722">
    <property type="entry name" value="PDZ_PICK1-like"/>
    <property type="match status" value="1"/>
</dbReference>
<keyword evidence="17" id="KW-0449">Lipoprotein</keyword>
<protein>
    <recommendedName>
        <fullName evidence="5">PRKCA-binding protein</fullName>
    </recommendedName>
    <alternativeName>
        <fullName evidence="19">Protein interacting with C kinase 1</fullName>
    </alternativeName>
    <alternativeName>
        <fullName evidence="18">Protein kinase C-alpha-binding protein</fullName>
    </alternativeName>
</protein>
<sequence length="504" mass="56181">MSFTYNIVDQLFETGSILKKAYKDNKMMRNVYDEEEYFEEDTLGMKVTSGSATFDKNDKNMIGISIGGGSTSYCPCLYVVQVFDNTPAAKEGSLASGDELVGVNGKSVKGFAKAEVARLIQSSNGPVTINYNKLHADPKQGKTLDIILKKVKHKVVENISSSAADALGLSRAILTNDSLVKRHNELERIASMYTGLVNHSKEVLKAFFSLSQVHKEFGDVFSCIGVREPLPRASDAFSKFGNAHRNMEKYAIVALKKLKPMINDLNTYLTKAVPDTKLTIKKYLNAKFEYLSYCLKVKEMDDEEYSYAAVREPLYRLETGNYEYRLVLRCRQEARKKFAKLRADVLVKIELLDNKHVQDTVIQLQKFVSAIAMFHTNCYEAMQSATVFPIEVDLFEKTFNYNPSGRINDGLDGEEARTANVGFKDVVETNADGSRNGQQLTSVYALDDVPLLGASSFFEDSKDLFSSANLANLSNPQLQTTSNSEPLLEKPAKTPSVDDLLDLS</sequence>
<evidence type="ECO:0000256" key="7">
    <source>
        <dbReference type="ARBA" id="ARBA00022553"/>
    </source>
</evidence>
<dbReference type="InterPro" id="IPR001478">
    <property type="entry name" value="PDZ"/>
</dbReference>
<dbReference type="FunFam" id="2.30.42.10:FF:000073">
    <property type="entry name" value="Interacting with PRKCA"/>
    <property type="match status" value="1"/>
</dbReference>